<accession>A0A9P7EBT2</accession>
<dbReference type="OrthoDB" id="2640494at2759"/>
<dbReference type="Proteomes" id="UP000807769">
    <property type="component" value="Unassembled WGS sequence"/>
</dbReference>
<gene>
    <name evidence="1" type="ORF">BJ212DRAFT_1480602</name>
</gene>
<dbReference type="RefSeq" id="XP_041193303.1">
    <property type="nucleotide sequence ID" value="XM_041340116.1"/>
</dbReference>
<dbReference type="AlphaFoldDB" id="A0A9P7EBT2"/>
<reference evidence="1" key="1">
    <citation type="journal article" date="2020" name="New Phytol.">
        <title>Comparative genomics reveals dynamic genome evolution in host specialist ectomycorrhizal fungi.</title>
        <authorList>
            <person name="Lofgren L.A."/>
            <person name="Nguyen N.H."/>
            <person name="Vilgalys R."/>
            <person name="Ruytinx J."/>
            <person name="Liao H.L."/>
            <person name="Branco S."/>
            <person name="Kuo A."/>
            <person name="LaButti K."/>
            <person name="Lipzen A."/>
            <person name="Andreopoulos W."/>
            <person name="Pangilinan J."/>
            <person name="Riley R."/>
            <person name="Hundley H."/>
            <person name="Na H."/>
            <person name="Barry K."/>
            <person name="Grigoriev I.V."/>
            <person name="Stajich J.E."/>
            <person name="Kennedy P.G."/>
        </authorList>
    </citation>
    <scope>NUCLEOTIDE SEQUENCE</scope>
    <source>
        <strain evidence="1">MN1</strain>
    </source>
</reference>
<organism evidence="1 2">
    <name type="scientific">Suillus subaureus</name>
    <dbReference type="NCBI Taxonomy" id="48587"/>
    <lineage>
        <taxon>Eukaryota</taxon>
        <taxon>Fungi</taxon>
        <taxon>Dikarya</taxon>
        <taxon>Basidiomycota</taxon>
        <taxon>Agaricomycotina</taxon>
        <taxon>Agaricomycetes</taxon>
        <taxon>Agaricomycetidae</taxon>
        <taxon>Boletales</taxon>
        <taxon>Suillineae</taxon>
        <taxon>Suillaceae</taxon>
        <taxon>Suillus</taxon>
    </lineage>
</organism>
<evidence type="ECO:0000313" key="1">
    <source>
        <dbReference type="EMBL" id="KAG1816743.1"/>
    </source>
</evidence>
<evidence type="ECO:0000313" key="2">
    <source>
        <dbReference type="Proteomes" id="UP000807769"/>
    </source>
</evidence>
<dbReference type="EMBL" id="JABBWG010000015">
    <property type="protein sequence ID" value="KAG1816743.1"/>
    <property type="molecule type" value="Genomic_DNA"/>
</dbReference>
<name>A0A9P7EBT2_9AGAM</name>
<comment type="caution">
    <text evidence="1">The sequence shown here is derived from an EMBL/GenBank/DDBJ whole genome shotgun (WGS) entry which is preliminary data.</text>
</comment>
<protein>
    <submittedName>
        <fullName evidence="1">Uncharacterized protein</fullName>
    </submittedName>
</protein>
<keyword evidence="2" id="KW-1185">Reference proteome</keyword>
<sequence>MSTNAPVKLNISDLPSTSRCPVHWHASLNNTMCHSGSSISDLYDIVNTIRSMMISDADNLEVNLVLDLARARWDVVNAEKVLADCVVCKHEVLANLSKHKFNISKQKLTKADVGIAHMQITFQKHGLSHHRPAQSVLQESLECHHITVQLD</sequence>
<proteinExistence type="predicted"/>
<dbReference type="GeneID" id="64634132"/>